<dbReference type="GO" id="GO:0008121">
    <property type="term" value="F:quinol-cytochrome-c reductase activity"/>
    <property type="evidence" value="ECO:0007669"/>
    <property type="project" value="TreeGrafter"/>
</dbReference>
<evidence type="ECO:0000256" key="1">
    <source>
        <dbReference type="ARBA" id="ARBA00002566"/>
    </source>
</evidence>
<dbReference type="GO" id="GO:0005743">
    <property type="term" value="C:mitochondrial inner membrane"/>
    <property type="evidence" value="ECO:0007669"/>
    <property type="project" value="UniProtKB-SubCell"/>
</dbReference>
<dbReference type="InterPro" id="IPR005798">
    <property type="entry name" value="Cyt_b/b6_C"/>
</dbReference>
<evidence type="ECO:0000256" key="9">
    <source>
        <dbReference type="ARBA" id="ARBA00022723"/>
    </source>
</evidence>
<dbReference type="PROSITE" id="PS51002">
    <property type="entry name" value="CYTB_NTER"/>
    <property type="match status" value="1"/>
</dbReference>
<keyword evidence="8 17" id="KW-0812">Transmembrane</keyword>
<dbReference type="PANTHER" id="PTHR19271">
    <property type="entry name" value="CYTOCHROME B"/>
    <property type="match status" value="1"/>
</dbReference>
<comment type="function">
    <text evidence="1 17">Component of the ubiquinol-cytochrome c reductase complex (complex III or cytochrome b-c1 complex) that is part of the mitochondrial respiratory chain. The b-c1 complex mediates electron transfer from ubiquinol to cytochrome c. Contributes to the generation of a proton gradient across the mitochondrial membrane that is then used for ATP synthesis.</text>
</comment>
<evidence type="ECO:0000256" key="13">
    <source>
        <dbReference type="ARBA" id="ARBA00023004"/>
    </source>
</evidence>
<comment type="subcellular location">
    <subcellularLocation>
        <location evidence="2">Mitochondrion inner membrane</location>
        <topology evidence="2">Multi-pass membrane protein</topology>
    </subcellularLocation>
</comment>
<gene>
    <name evidence="20" type="primary">cob</name>
</gene>
<dbReference type="EMBL" id="GQ332427">
    <property type="protein sequence ID" value="ACV96773.1"/>
    <property type="molecule type" value="Genomic_DNA"/>
</dbReference>
<protein>
    <recommendedName>
        <fullName evidence="4 17">Cytochrome b</fullName>
    </recommendedName>
</protein>
<dbReference type="AlphaFoldDB" id="G4V256"/>
<keyword evidence="16 17" id="KW-0472">Membrane</keyword>
<feature type="transmembrane region" description="Helical" evidence="17">
    <location>
        <begin position="21"/>
        <end position="46"/>
    </location>
</feature>
<organism evidence="20">
    <name type="scientific">Wellcomia siamensis</name>
    <name type="common">Parasitic roundworm</name>
    <dbReference type="NCBI Taxonomy" id="435744"/>
    <lineage>
        <taxon>Eukaryota</taxon>
        <taxon>Metazoa</taxon>
        <taxon>Ecdysozoa</taxon>
        <taxon>Nematoda</taxon>
        <taxon>Chromadorea</taxon>
        <taxon>Rhabditida</taxon>
        <taxon>Spirurina</taxon>
        <taxon>Oxyuridomorpha</taxon>
        <taxon>Oxyuroidea</taxon>
        <taxon>Oxyuridae</taxon>
        <taxon>Wellcomia</taxon>
    </lineage>
</organism>
<feature type="domain" description="Cytochrome b/b6 C-terminal region profile" evidence="19">
    <location>
        <begin position="199"/>
        <end position="357"/>
    </location>
</feature>
<evidence type="ECO:0000256" key="11">
    <source>
        <dbReference type="ARBA" id="ARBA00022982"/>
    </source>
</evidence>
<dbReference type="GO" id="GO:0016491">
    <property type="term" value="F:oxidoreductase activity"/>
    <property type="evidence" value="ECO:0007669"/>
    <property type="project" value="UniProtKB-UniRule"/>
</dbReference>
<evidence type="ECO:0000256" key="2">
    <source>
        <dbReference type="ARBA" id="ARBA00004448"/>
    </source>
</evidence>
<comment type="cofactor">
    <cofactor evidence="17">
        <name>heme b</name>
        <dbReference type="ChEBI" id="CHEBI:60344"/>
    </cofactor>
    <text evidence="17">Binds 2 heme groups non-covalently.</text>
</comment>
<keyword evidence="11 17" id="KW-0249">Electron transport</keyword>
<name>G4V256_WELSI</name>
<keyword evidence="6 17" id="KW-0349">Heme</keyword>
<keyword evidence="7 17" id="KW-0679">Respiratory chain</keyword>
<comment type="similarity">
    <text evidence="17">Belongs to the cytochrome b family.</text>
</comment>
<dbReference type="SUPFAM" id="SSF81648">
    <property type="entry name" value="a domain/subunit of cytochrome bc1 complex (Ubiquinol-cytochrome c reductase)"/>
    <property type="match status" value="1"/>
</dbReference>
<evidence type="ECO:0000259" key="18">
    <source>
        <dbReference type="PROSITE" id="PS51002"/>
    </source>
</evidence>
<evidence type="ECO:0000256" key="6">
    <source>
        <dbReference type="ARBA" id="ARBA00022617"/>
    </source>
</evidence>
<feature type="transmembrane region" description="Helical" evidence="17">
    <location>
        <begin position="100"/>
        <end position="123"/>
    </location>
</feature>
<feature type="transmembrane region" description="Helical" evidence="17">
    <location>
        <begin position="218"/>
        <end position="238"/>
    </location>
</feature>
<evidence type="ECO:0000256" key="8">
    <source>
        <dbReference type="ARBA" id="ARBA00022692"/>
    </source>
</evidence>
<evidence type="ECO:0000313" key="20">
    <source>
        <dbReference type="EMBL" id="ACV96773.1"/>
    </source>
</evidence>
<reference evidence="20" key="1">
    <citation type="journal article" date="2011" name="BMC Genomics">
        <title>Monophyly of clade III nematodes is not supported by phylogenetic analysis of complete mitochondrial genome sequences.</title>
        <authorList>
            <person name="Park J.K."/>
            <person name="Sultana T."/>
            <person name="Lee S.H."/>
            <person name="Kang S."/>
            <person name="Kim H.K."/>
            <person name="Min G.S."/>
            <person name="Eom K.S."/>
            <person name="Nadler S.A."/>
        </authorList>
    </citation>
    <scope>NUCLEOTIDE SEQUENCE</scope>
</reference>
<feature type="transmembrane region" description="Helical" evidence="17">
    <location>
        <begin position="305"/>
        <end position="322"/>
    </location>
</feature>
<evidence type="ECO:0000256" key="15">
    <source>
        <dbReference type="ARBA" id="ARBA00023128"/>
    </source>
</evidence>
<evidence type="ECO:0000256" key="12">
    <source>
        <dbReference type="ARBA" id="ARBA00022989"/>
    </source>
</evidence>
<feature type="transmembrane region" description="Helical" evidence="17">
    <location>
        <begin position="129"/>
        <end position="154"/>
    </location>
</feature>
<dbReference type="GO" id="GO:0006122">
    <property type="term" value="P:mitochondrial electron transport, ubiquinol to cytochrome c"/>
    <property type="evidence" value="ECO:0007669"/>
    <property type="project" value="TreeGrafter"/>
</dbReference>
<dbReference type="InterPro" id="IPR036150">
    <property type="entry name" value="Cyt_b/b6_C_sf"/>
</dbReference>
<dbReference type="PROSITE" id="PS51003">
    <property type="entry name" value="CYTB_CTER"/>
    <property type="match status" value="1"/>
</dbReference>
<feature type="transmembrane region" description="Helical" evidence="17">
    <location>
        <begin position="275"/>
        <end position="298"/>
    </location>
</feature>
<evidence type="ECO:0000256" key="4">
    <source>
        <dbReference type="ARBA" id="ARBA00013531"/>
    </source>
</evidence>
<dbReference type="InterPro" id="IPR027387">
    <property type="entry name" value="Cytb/b6-like_sf"/>
</dbReference>
<keyword evidence="12 17" id="KW-1133">Transmembrane helix</keyword>
<evidence type="ECO:0000256" key="5">
    <source>
        <dbReference type="ARBA" id="ARBA00022448"/>
    </source>
</evidence>
<dbReference type="InterPro" id="IPR005797">
    <property type="entry name" value="Cyt_b/b6_N"/>
</dbReference>
<evidence type="ECO:0000256" key="14">
    <source>
        <dbReference type="ARBA" id="ARBA00023075"/>
    </source>
</evidence>
<evidence type="ECO:0000256" key="10">
    <source>
        <dbReference type="ARBA" id="ARBA00022792"/>
    </source>
</evidence>
<dbReference type="PANTHER" id="PTHR19271:SF16">
    <property type="entry name" value="CYTOCHROME B"/>
    <property type="match status" value="1"/>
</dbReference>
<evidence type="ECO:0000256" key="16">
    <source>
        <dbReference type="ARBA" id="ARBA00023136"/>
    </source>
</evidence>
<sequence>MKDKMMSFLFFLPSSKTLSYSWNFGSILGLFFFLQLFSGILLSFYYNADNGFDSVQYVMYDVNCGWIFRLLHFNGANFFFFFLYLHILKGLFMMSFRLLKVWYVGVTMILFFMIIGFMGYVLVFSQMSYWAAVVIISLLSVLPYFGNFLICFIWGSYSVINLTVKFFFILHFLLPWFVCFLVLIHLIVLHKNGSTSILYCHGDYDKILFFPYYWLKDLLGFLVFFLFLVFVFFFPFFLGESEMFVECNILKSPYHISPEWYFLFFYTILRSISNKFFGIFGMFMSICILYFLSFFWCFGNSKKSLFFLIYICVILTWLGLNLPEYPFLILGQWFSFFFFFFFFLWFFFLFFLNFFFL</sequence>
<feature type="transmembrane region" description="Helical" evidence="17">
    <location>
        <begin position="166"/>
        <end position="188"/>
    </location>
</feature>
<dbReference type="InterPro" id="IPR016174">
    <property type="entry name" value="Di-haem_cyt_TM"/>
</dbReference>
<evidence type="ECO:0000256" key="7">
    <source>
        <dbReference type="ARBA" id="ARBA00022660"/>
    </source>
</evidence>
<evidence type="ECO:0000256" key="3">
    <source>
        <dbReference type="ARBA" id="ARBA00011649"/>
    </source>
</evidence>
<comment type="subunit">
    <text evidence="3">The main subunits of complex b-c1 are: cytochrome b, cytochrome c1 and the Rieske protein.</text>
</comment>
<evidence type="ECO:0000256" key="17">
    <source>
        <dbReference type="RuleBase" id="RU362117"/>
    </source>
</evidence>
<keyword evidence="9 17" id="KW-0479">Metal-binding</keyword>
<dbReference type="Pfam" id="PF00033">
    <property type="entry name" value="Cytochrome_B"/>
    <property type="match status" value="1"/>
</dbReference>
<feature type="domain" description="Cytochrome b/b6 N-terminal region profile" evidence="18">
    <location>
        <begin position="1"/>
        <end position="198"/>
    </location>
</feature>
<geneLocation type="mitochondrion" evidence="20"/>
<accession>G4V256</accession>
<dbReference type="Gene3D" id="1.20.810.10">
    <property type="entry name" value="Cytochrome Bc1 Complex, Chain C"/>
    <property type="match status" value="1"/>
</dbReference>
<dbReference type="GO" id="GO:0046872">
    <property type="term" value="F:metal ion binding"/>
    <property type="evidence" value="ECO:0007669"/>
    <property type="project" value="UniProtKB-UniRule"/>
</dbReference>
<dbReference type="Pfam" id="PF00032">
    <property type="entry name" value="Cytochrom_B_C"/>
    <property type="match status" value="1"/>
</dbReference>
<keyword evidence="10" id="KW-0999">Mitochondrion inner membrane</keyword>
<feature type="transmembrane region" description="Helical" evidence="17">
    <location>
        <begin position="250"/>
        <end position="269"/>
    </location>
</feature>
<keyword evidence="15 17" id="KW-0496">Mitochondrion</keyword>
<proteinExistence type="inferred from homology"/>
<feature type="transmembrane region" description="Helical" evidence="17">
    <location>
        <begin position="334"/>
        <end position="356"/>
    </location>
</feature>
<dbReference type="SUPFAM" id="SSF81342">
    <property type="entry name" value="Transmembrane di-heme cytochromes"/>
    <property type="match status" value="1"/>
</dbReference>
<keyword evidence="14" id="KW-0830">Ubiquinone</keyword>
<evidence type="ECO:0000259" key="19">
    <source>
        <dbReference type="PROSITE" id="PS51003"/>
    </source>
</evidence>
<feature type="transmembrane region" description="Helical" evidence="17">
    <location>
        <begin position="66"/>
        <end position="88"/>
    </location>
</feature>
<keyword evidence="5 17" id="KW-0813">Transport</keyword>
<keyword evidence="13 17" id="KW-0408">Iron</keyword>